<name>I8X9H2_9BACE</name>
<dbReference type="InterPro" id="IPR036737">
    <property type="entry name" value="OmpA-like_sf"/>
</dbReference>
<dbReference type="RefSeq" id="WP_007486770.1">
    <property type="nucleotide sequence ID" value="NZ_JH724315.1"/>
</dbReference>
<protein>
    <recommendedName>
        <fullName evidence="2">DUF3868 domain-containing protein</fullName>
    </recommendedName>
</protein>
<dbReference type="PATRIC" id="fig|997884.3.peg.3589"/>
<evidence type="ECO:0000313" key="4">
    <source>
        <dbReference type="Proteomes" id="UP000003089"/>
    </source>
</evidence>
<evidence type="ECO:0000313" key="3">
    <source>
        <dbReference type="EMBL" id="EIY46737.1"/>
    </source>
</evidence>
<evidence type="ECO:0000259" key="2">
    <source>
        <dbReference type="Pfam" id="PF12984"/>
    </source>
</evidence>
<keyword evidence="4" id="KW-1185">Reference proteome</keyword>
<proteinExistence type="predicted"/>
<dbReference type="Gene3D" id="1.25.40.10">
    <property type="entry name" value="Tetratricopeptide repeat domain"/>
    <property type="match status" value="1"/>
</dbReference>
<reference evidence="3 4" key="1">
    <citation type="submission" date="2012-02" db="EMBL/GenBank/DDBJ databases">
        <title>The Genome Sequence of Bacteroides nordii CL02T12C05.</title>
        <authorList>
            <consortium name="The Broad Institute Genome Sequencing Platform"/>
            <person name="Earl A."/>
            <person name="Ward D."/>
            <person name="Feldgarden M."/>
            <person name="Gevers D."/>
            <person name="Zitomersky N.L."/>
            <person name="Coyne M.J."/>
            <person name="Comstock L.E."/>
            <person name="Young S.K."/>
            <person name="Zeng Q."/>
            <person name="Gargeya S."/>
            <person name="Fitzgerald M."/>
            <person name="Haas B."/>
            <person name="Abouelleil A."/>
            <person name="Alvarado L."/>
            <person name="Arachchi H.M."/>
            <person name="Berlin A."/>
            <person name="Chapman S.B."/>
            <person name="Gearin G."/>
            <person name="Goldberg J."/>
            <person name="Griggs A."/>
            <person name="Gujja S."/>
            <person name="Hansen M."/>
            <person name="Heiman D."/>
            <person name="Howarth C."/>
            <person name="Larimer J."/>
            <person name="Lui A."/>
            <person name="MacDonald P.J.P."/>
            <person name="McCowen C."/>
            <person name="Montmayeur A."/>
            <person name="Murphy C."/>
            <person name="Neiman D."/>
            <person name="Pearson M."/>
            <person name="Priest M."/>
            <person name="Roberts A."/>
            <person name="Saif S."/>
            <person name="Shea T."/>
            <person name="Sisk P."/>
            <person name="Stolte C."/>
            <person name="Sykes S."/>
            <person name="Wortman J."/>
            <person name="Nusbaum C."/>
            <person name="Birren B."/>
        </authorList>
    </citation>
    <scope>NUCLEOTIDE SEQUENCE [LARGE SCALE GENOMIC DNA]</scope>
    <source>
        <strain evidence="3 4">CL02T12C05</strain>
    </source>
</reference>
<dbReference type="InterPro" id="IPR011990">
    <property type="entry name" value="TPR-like_helical_dom_sf"/>
</dbReference>
<evidence type="ECO:0000256" key="1">
    <source>
        <dbReference type="SAM" id="SignalP"/>
    </source>
</evidence>
<gene>
    <name evidence="3" type="ORF">HMPREF1068_03505</name>
</gene>
<dbReference type="SUPFAM" id="SSF48452">
    <property type="entry name" value="TPR-like"/>
    <property type="match status" value="1"/>
</dbReference>
<organism evidence="3 4">
    <name type="scientific">Bacteroides nordii CL02T12C05</name>
    <dbReference type="NCBI Taxonomy" id="997884"/>
    <lineage>
        <taxon>Bacteria</taxon>
        <taxon>Pseudomonadati</taxon>
        <taxon>Bacteroidota</taxon>
        <taxon>Bacteroidia</taxon>
        <taxon>Bacteroidales</taxon>
        <taxon>Bacteroidaceae</taxon>
        <taxon>Bacteroides</taxon>
    </lineage>
</organism>
<accession>I8X9H2</accession>
<dbReference type="InterPro" id="IPR024480">
    <property type="entry name" value="DUF3868"/>
</dbReference>
<keyword evidence="1" id="KW-0732">Signal</keyword>
<dbReference type="HOGENOM" id="CLU_026852_0_0_10"/>
<dbReference type="STRING" id="997884.HMPREF1068_03505"/>
<sequence>MRRTVFLLAALLGFGNMMEGVAQGVKNIIPDVSVSHFKMDRNGKYLTVEMNIGLTGLDVDANRAVLLTPRLINGIDSLDLPSIGIYGRRRYYYYVRNGISNISGETETACRALRKPDDLDYHQPVVYKEWMNGATLKFYRSDWGCCHEILAEYEGILGRYNEAFFPELVFVRPEAETMKSRSLSGSAFIDFPVDQTVIYPEYRRNTVELGKIQATIDSVRNDKDVSIISVWLKGYASPESPYSHNRDLAIGRTEALKKYVRQLYNFNDDIILTEYEPEDWEGLRRYVELSNIEHRKEILELIDSSIEPDAKEDRIKRSYPQEYRFLLQHCYPALRHTDYRIDYNIRNYSDVEEIKRIMAEQPQKLSLNEFYLVARMYEPGTMEFTDVFETAVRMFPHDEIANLNAANAAIRRGNQDAARKYLAKAGNSAEAVYARGSLAIREKDYKMAVLHLEKAREMGLQMAEITLVELAKRGYTE</sequence>
<feature type="domain" description="DUF3868" evidence="2">
    <location>
        <begin position="31"/>
        <end position="98"/>
    </location>
</feature>
<dbReference type="SUPFAM" id="SSF103088">
    <property type="entry name" value="OmpA-like"/>
    <property type="match status" value="1"/>
</dbReference>
<feature type="signal peptide" evidence="1">
    <location>
        <begin position="1"/>
        <end position="22"/>
    </location>
</feature>
<comment type="caution">
    <text evidence="3">The sequence shown here is derived from an EMBL/GenBank/DDBJ whole genome shotgun (WGS) entry which is preliminary data.</text>
</comment>
<dbReference type="Proteomes" id="UP000003089">
    <property type="component" value="Unassembled WGS sequence"/>
</dbReference>
<feature type="chain" id="PRO_5003716603" description="DUF3868 domain-containing protein" evidence="1">
    <location>
        <begin position="23"/>
        <end position="477"/>
    </location>
</feature>
<dbReference type="eggNOG" id="COG2885">
    <property type="taxonomic scope" value="Bacteria"/>
</dbReference>
<dbReference type="AlphaFoldDB" id="I8X9H2"/>
<dbReference type="Pfam" id="PF12984">
    <property type="entry name" value="DUF3868"/>
    <property type="match status" value="1"/>
</dbReference>
<dbReference type="EMBL" id="AGXS01000023">
    <property type="protein sequence ID" value="EIY46737.1"/>
    <property type="molecule type" value="Genomic_DNA"/>
</dbReference>